<feature type="coiled-coil region" evidence="1">
    <location>
        <begin position="283"/>
        <end position="348"/>
    </location>
</feature>
<dbReference type="PANTHER" id="PTHR41317">
    <property type="entry name" value="PD-(D_E)XK NUCLEASE FAMILY TRANSPOSASE"/>
    <property type="match status" value="1"/>
</dbReference>
<evidence type="ECO:0000313" key="3">
    <source>
        <dbReference type="Proteomes" id="UP000705508"/>
    </source>
</evidence>
<reference evidence="2" key="1">
    <citation type="submission" date="2020-08" db="EMBL/GenBank/DDBJ databases">
        <authorList>
            <person name="Cejkova D."/>
            <person name="Kubasova T."/>
            <person name="Jahodarova E."/>
            <person name="Rychlik I."/>
        </authorList>
    </citation>
    <scope>NUCLEOTIDE SEQUENCE</scope>
    <source>
        <strain evidence="2">An582</strain>
    </source>
</reference>
<dbReference type="Pfam" id="PF12784">
    <property type="entry name" value="PDDEXK_2"/>
    <property type="match status" value="1"/>
</dbReference>
<evidence type="ECO:0000313" key="2">
    <source>
        <dbReference type="EMBL" id="MBM6948389.1"/>
    </source>
</evidence>
<sequence>MAGILQKYFPTIRTRRELLEEIFEDERLSAVYLGWSEEQRQEFLDFCTGNKGVKILYDSFFKEIMNPENTPERLEEFLSLVLGQTVKILKVIPNDSVRIADECSLVVMDIVIELEDHSIANVEVQKMGYRFPGQRSACYSSDLLLRQYKRVRGERGKGFSYRDIQKVYTIVLYEKSPAEFRDFPCDYIHHFSQRSDTGLEVDLLQEYCFIALDIFAGIVQNKGIRNKLEAWLLFFSTDDPARIEALLESYPDFKELYGEIYELCCNVEKVMEMFSKELKELDRNTVQYMIDEMQEEINGMRRELSDKNIVLEERKCTIDTQKEMLDRRDEEIARLKRQLEELQNTSRK</sequence>
<comment type="caution">
    <text evidence="2">The sequence shown here is derived from an EMBL/GenBank/DDBJ whole genome shotgun (WGS) entry which is preliminary data.</text>
</comment>
<evidence type="ECO:0000256" key="1">
    <source>
        <dbReference type="SAM" id="Coils"/>
    </source>
</evidence>
<dbReference type="PANTHER" id="PTHR41317:SF1">
    <property type="entry name" value="PD-(D_E)XK NUCLEASE FAMILY TRANSPOSASE"/>
    <property type="match status" value="1"/>
</dbReference>
<dbReference type="EMBL" id="JACJKS010000007">
    <property type="protein sequence ID" value="MBM6948389.1"/>
    <property type="molecule type" value="Genomic_DNA"/>
</dbReference>
<proteinExistence type="predicted"/>
<dbReference type="RefSeq" id="WP_204906398.1">
    <property type="nucleotide sequence ID" value="NZ_JACJKS010000007.1"/>
</dbReference>
<dbReference type="AlphaFoldDB" id="A0A938XAS8"/>
<gene>
    <name evidence="2" type="ORF">H6A20_06915</name>
</gene>
<accession>A0A938XAS8</accession>
<protein>
    <submittedName>
        <fullName evidence="2">PD-(D/E)XK nuclease family transposase</fullName>
    </submittedName>
</protein>
<reference evidence="2" key="2">
    <citation type="journal article" date="2021" name="Sci. Rep.">
        <title>The distribution of antibiotic resistance genes in chicken gut microbiota commensals.</title>
        <authorList>
            <person name="Juricova H."/>
            <person name="Matiasovicova J."/>
            <person name="Kubasova T."/>
            <person name="Cejkova D."/>
            <person name="Rychlik I."/>
        </authorList>
    </citation>
    <scope>NUCLEOTIDE SEQUENCE</scope>
    <source>
        <strain evidence="2">An582</strain>
    </source>
</reference>
<name>A0A938XAS8_9CLOT</name>
<organism evidence="2 3">
    <name type="scientific">Mordavella massiliensis</name>
    <dbReference type="NCBI Taxonomy" id="1871024"/>
    <lineage>
        <taxon>Bacteria</taxon>
        <taxon>Bacillati</taxon>
        <taxon>Bacillota</taxon>
        <taxon>Clostridia</taxon>
        <taxon>Eubacteriales</taxon>
        <taxon>Clostridiaceae</taxon>
        <taxon>Mordavella</taxon>
    </lineage>
</organism>
<dbReference type="Proteomes" id="UP000705508">
    <property type="component" value="Unassembled WGS sequence"/>
</dbReference>
<keyword evidence="1" id="KW-0175">Coiled coil</keyword>